<proteinExistence type="predicted"/>
<evidence type="ECO:0000313" key="1">
    <source>
        <dbReference type="EMBL" id="CAD7666393.1"/>
    </source>
</evidence>
<sequence>MPVVSERLGRVPEFVL</sequence>
<dbReference type="EMBL" id="CAJPVJ010053884">
    <property type="protein sequence ID" value="CAG2183426.1"/>
    <property type="molecule type" value="Genomic_DNA"/>
</dbReference>
<name>A0A7R9MU58_9ACAR</name>
<keyword evidence="2" id="KW-1185">Reference proteome</keyword>
<gene>
    <name evidence="1" type="ORF">ONB1V03_LOCUS22847</name>
</gene>
<organism evidence="1">
    <name type="scientific">Oppiella nova</name>
    <dbReference type="NCBI Taxonomy" id="334625"/>
    <lineage>
        <taxon>Eukaryota</taxon>
        <taxon>Metazoa</taxon>
        <taxon>Ecdysozoa</taxon>
        <taxon>Arthropoda</taxon>
        <taxon>Chelicerata</taxon>
        <taxon>Arachnida</taxon>
        <taxon>Acari</taxon>
        <taxon>Acariformes</taxon>
        <taxon>Sarcoptiformes</taxon>
        <taxon>Oribatida</taxon>
        <taxon>Brachypylina</taxon>
        <taxon>Oppioidea</taxon>
        <taxon>Oppiidae</taxon>
        <taxon>Oppiella</taxon>
    </lineage>
</organism>
<accession>A0A7R9MU58</accession>
<dbReference type="Proteomes" id="UP000728032">
    <property type="component" value="Unassembled WGS sequence"/>
</dbReference>
<reference evidence="1" key="1">
    <citation type="submission" date="2020-11" db="EMBL/GenBank/DDBJ databases">
        <authorList>
            <person name="Tran Van P."/>
        </authorList>
    </citation>
    <scope>NUCLEOTIDE SEQUENCE</scope>
</reference>
<dbReference type="EMBL" id="OC968709">
    <property type="protein sequence ID" value="CAD7666393.1"/>
    <property type="molecule type" value="Genomic_DNA"/>
</dbReference>
<evidence type="ECO:0000313" key="2">
    <source>
        <dbReference type="Proteomes" id="UP000728032"/>
    </source>
</evidence>
<dbReference type="AlphaFoldDB" id="A0A7R9MU58"/>
<protein>
    <submittedName>
        <fullName evidence="1">Uncharacterized protein</fullName>
    </submittedName>
</protein>